<reference evidence="1 2" key="1">
    <citation type="submission" date="2018-10" db="EMBL/GenBank/DDBJ databases">
        <title>Proposal of Lysobacter pythonis sp. nov. isolated from royal pythons (Python regius).</title>
        <authorList>
            <person name="Hans-Juergen B."/>
            <person name="Huptas C."/>
            <person name="Sandra B."/>
            <person name="Igor L."/>
            <person name="Joachim S."/>
            <person name="Siegfried S."/>
            <person name="Mareike W."/>
            <person name="Peter K."/>
        </authorList>
    </citation>
    <scope>NUCLEOTIDE SEQUENCE [LARGE SCALE GENOMIC DNA]</scope>
    <source>
        <strain evidence="1 2">4284/11</strain>
    </source>
</reference>
<dbReference type="RefSeq" id="WP_211327753.1">
    <property type="nucleotide sequence ID" value="NZ_RFLY01000025.1"/>
</dbReference>
<feature type="non-terminal residue" evidence="1">
    <location>
        <position position="1"/>
    </location>
</feature>
<dbReference type="Proteomes" id="UP000275012">
    <property type="component" value="Unassembled WGS sequence"/>
</dbReference>
<name>A0A3M2HD85_9GAMM</name>
<dbReference type="AlphaFoldDB" id="A0A3M2HD85"/>
<evidence type="ECO:0000313" key="1">
    <source>
        <dbReference type="EMBL" id="RMH87716.1"/>
    </source>
</evidence>
<sequence>VAQIAAQAVTGGVMEWLQGGQFGSGFLSAGLTAAFMPQVGRIVTGALVGGTVLGGETVA</sequence>
<keyword evidence="2" id="KW-1185">Reference proteome</keyword>
<comment type="caution">
    <text evidence="1">The sequence shown here is derived from an EMBL/GenBank/DDBJ whole genome shotgun (WGS) entry which is preliminary data.</text>
</comment>
<protein>
    <submittedName>
        <fullName evidence="1">Uncharacterized protein</fullName>
    </submittedName>
</protein>
<proteinExistence type="predicted"/>
<evidence type="ECO:0000313" key="2">
    <source>
        <dbReference type="Proteomes" id="UP000275012"/>
    </source>
</evidence>
<organism evidence="1 2">
    <name type="scientific">Solilutibacter pythonis</name>
    <dbReference type="NCBI Taxonomy" id="2483112"/>
    <lineage>
        <taxon>Bacteria</taxon>
        <taxon>Pseudomonadati</taxon>
        <taxon>Pseudomonadota</taxon>
        <taxon>Gammaproteobacteria</taxon>
        <taxon>Lysobacterales</taxon>
        <taxon>Lysobacteraceae</taxon>
        <taxon>Solilutibacter</taxon>
    </lineage>
</organism>
<gene>
    <name evidence="1" type="ORF">EBB59_12605</name>
</gene>
<accession>A0A3M2HD85</accession>
<dbReference type="EMBL" id="RFLY01000025">
    <property type="protein sequence ID" value="RMH87716.1"/>
    <property type="molecule type" value="Genomic_DNA"/>
</dbReference>